<protein>
    <submittedName>
        <fullName evidence="1">Uncharacterized protein</fullName>
    </submittedName>
</protein>
<dbReference type="AlphaFoldDB" id="A0A0F9RFE9"/>
<dbReference type="InterPro" id="IPR055726">
    <property type="entry name" value="DUF7302"/>
</dbReference>
<name>A0A0F9RFE9_9ZZZZ</name>
<gene>
    <name evidence="1" type="ORF">LCGC14_0901630</name>
</gene>
<sequence>MKMKYTGPGDDKRTLEVTDAEGKRLIKTGLYKEVVKKAAAKTKKKGAN</sequence>
<comment type="caution">
    <text evidence="1">The sequence shown here is derived from an EMBL/GenBank/DDBJ whole genome shotgun (WGS) entry which is preliminary data.</text>
</comment>
<proteinExistence type="predicted"/>
<evidence type="ECO:0000313" key="1">
    <source>
        <dbReference type="EMBL" id="KKN23771.1"/>
    </source>
</evidence>
<reference evidence="1" key="1">
    <citation type="journal article" date="2015" name="Nature">
        <title>Complex archaea that bridge the gap between prokaryotes and eukaryotes.</title>
        <authorList>
            <person name="Spang A."/>
            <person name="Saw J.H."/>
            <person name="Jorgensen S.L."/>
            <person name="Zaremba-Niedzwiedzka K."/>
            <person name="Martijn J."/>
            <person name="Lind A.E."/>
            <person name="van Eijk R."/>
            <person name="Schleper C."/>
            <person name="Guy L."/>
            <person name="Ettema T.J."/>
        </authorList>
    </citation>
    <scope>NUCLEOTIDE SEQUENCE</scope>
</reference>
<dbReference type="Pfam" id="PF23976">
    <property type="entry name" value="DUF7302"/>
    <property type="match status" value="1"/>
</dbReference>
<accession>A0A0F9RFE9</accession>
<dbReference type="EMBL" id="LAZR01002941">
    <property type="protein sequence ID" value="KKN23771.1"/>
    <property type="molecule type" value="Genomic_DNA"/>
</dbReference>
<organism evidence="1">
    <name type="scientific">marine sediment metagenome</name>
    <dbReference type="NCBI Taxonomy" id="412755"/>
    <lineage>
        <taxon>unclassified sequences</taxon>
        <taxon>metagenomes</taxon>
        <taxon>ecological metagenomes</taxon>
    </lineage>
</organism>